<feature type="binding site" evidence="8">
    <location>
        <position position="29"/>
    </location>
    <ligand>
        <name>Fe cation</name>
        <dbReference type="ChEBI" id="CHEBI:24875"/>
        <label>1</label>
    </ligand>
</feature>
<comment type="caution">
    <text evidence="9">The sequence shown here is derived from an EMBL/GenBank/DDBJ whole genome shotgun (WGS) entry which is preliminary data.</text>
</comment>
<evidence type="ECO:0000256" key="3">
    <source>
        <dbReference type="ARBA" id="ARBA00022723"/>
    </source>
</evidence>
<dbReference type="SUPFAM" id="SSF47240">
    <property type="entry name" value="Ferritin-like"/>
    <property type="match status" value="1"/>
</dbReference>
<dbReference type="EMBL" id="BSNJ01000004">
    <property type="protein sequence ID" value="GLQ21075.1"/>
    <property type="molecule type" value="Genomic_DNA"/>
</dbReference>
<comment type="function">
    <text evidence="8">Catalyzes the hydroxylation of 2-nonaprenyl-3-methyl-6-methoxy-1,4-benzoquinol during ubiquinone biosynthesis.</text>
</comment>
<keyword evidence="10" id="KW-1185">Reference proteome</keyword>
<dbReference type="Gene3D" id="1.20.1260.10">
    <property type="match status" value="1"/>
</dbReference>
<gene>
    <name evidence="8 9" type="primary">coq7</name>
    <name evidence="9" type="ORF">GCM10007854_20300</name>
</gene>
<keyword evidence="6 8" id="KW-0503">Monooxygenase</keyword>
<dbReference type="InterPro" id="IPR009078">
    <property type="entry name" value="Ferritin-like_SF"/>
</dbReference>
<dbReference type="CDD" id="cd01042">
    <property type="entry name" value="DMQH"/>
    <property type="match status" value="1"/>
</dbReference>
<organism evidence="9 10">
    <name type="scientific">Algimonas porphyrae</name>
    <dbReference type="NCBI Taxonomy" id="1128113"/>
    <lineage>
        <taxon>Bacteria</taxon>
        <taxon>Pseudomonadati</taxon>
        <taxon>Pseudomonadota</taxon>
        <taxon>Alphaproteobacteria</taxon>
        <taxon>Maricaulales</taxon>
        <taxon>Robiginitomaculaceae</taxon>
        <taxon>Algimonas</taxon>
    </lineage>
</organism>
<dbReference type="Pfam" id="PF03232">
    <property type="entry name" value="COQ7"/>
    <property type="match status" value="1"/>
</dbReference>
<evidence type="ECO:0000313" key="10">
    <source>
        <dbReference type="Proteomes" id="UP001161390"/>
    </source>
</evidence>
<dbReference type="InterPro" id="IPR011566">
    <property type="entry name" value="Ubq_synth_Coq7"/>
</dbReference>
<sequence length="186" mass="20737">MKPRLKPARPSRRTPRRVAEMLRVDHAGEYGAVAIYRGQQAVFSRSPKTAAMAAQLAEMEAEEQKHLDAFDRLLVEREVRPTAMTPIWNVAGYGLGVATALMGEKAAHVCTEAVETVIEQHYASQAEEIAQDEPELAETFREFREDELHHRDIAVDGGAHEAPGYPVLSRLIRAGCHTAIRITERI</sequence>
<keyword evidence="8" id="KW-1003">Cell membrane</keyword>
<protein>
    <recommendedName>
        <fullName evidence="8">3-demethoxyubiquinol 3-hydroxylase</fullName>
        <shortName evidence="8">DMQ hydroxylase</shortName>
        <ecNumber evidence="8">1.14.99.60</ecNumber>
    </recommendedName>
    <alternativeName>
        <fullName evidence="8">2-nonaprenyl-3-methyl-6-methoxy-1,4-benzoquinol hydroxylase</fullName>
    </alternativeName>
</protein>
<proteinExistence type="inferred from homology"/>
<comment type="subcellular location">
    <subcellularLocation>
        <location evidence="8">Cell membrane</location>
        <topology evidence="8">Peripheral membrane protein</topology>
    </subcellularLocation>
</comment>
<evidence type="ECO:0000256" key="5">
    <source>
        <dbReference type="ARBA" id="ARBA00023004"/>
    </source>
</evidence>
<comment type="cofactor">
    <cofactor evidence="8">
        <name>Fe cation</name>
        <dbReference type="ChEBI" id="CHEBI:24875"/>
    </cofactor>
    <text evidence="8">Binds 2 iron ions per subunit.</text>
</comment>
<dbReference type="InterPro" id="IPR012347">
    <property type="entry name" value="Ferritin-like"/>
</dbReference>
<name>A0ABQ5V0J7_9PROT</name>
<evidence type="ECO:0000256" key="8">
    <source>
        <dbReference type="HAMAP-Rule" id="MF_01658"/>
    </source>
</evidence>
<keyword evidence="7 8" id="KW-0472">Membrane</keyword>
<feature type="binding site" evidence="8">
    <location>
        <position position="63"/>
    </location>
    <ligand>
        <name>Fe cation</name>
        <dbReference type="ChEBI" id="CHEBI:24875"/>
        <label>2</label>
    </ligand>
</feature>
<evidence type="ECO:0000256" key="1">
    <source>
        <dbReference type="ARBA" id="ARBA00004749"/>
    </source>
</evidence>
<dbReference type="PANTHER" id="PTHR11237">
    <property type="entry name" value="COENZYME Q10 BIOSYNTHESIS PROTEIN 7"/>
    <property type="match status" value="1"/>
</dbReference>
<dbReference type="EC" id="1.14.99.60" evidence="8"/>
<feature type="binding site" evidence="8">
    <location>
        <position position="115"/>
    </location>
    <ligand>
        <name>Fe cation</name>
        <dbReference type="ChEBI" id="CHEBI:24875"/>
        <label>2</label>
    </ligand>
</feature>
<feature type="binding site" evidence="8">
    <location>
        <position position="147"/>
    </location>
    <ligand>
        <name>Fe cation</name>
        <dbReference type="ChEBI" id="CHEBI:24875"/>
        <label>2</label>
    </ligand>
</feature>
<reference evidence="9" key="2">
    <citation type="submission" date="2023-01" db="EMBL/GenBank/DDBJ databases">
        <title>Draft genome sequence of Algimonas porphyrae strain NBRC 108216.</title>
        <authorList>
            <person name="Sun Q."/>
            <person name="Mori K."/>
        </authorList>
    </citation>
    <scope>NUCLEOTIDE SEQUENCE</scope>
    <source>
        <strain evidence="9">NBRC 108216</strain>
    </source>
</reference>
<feature type="binding site" evidence="8">
    <location>
        <position position="150"/>
    </location>
    <ligand>
        <name>Fe cation</name>
        <dbReference type="ChEBI" id="CHEBI:24875"/>
        <label>2</label>
    </ligand>
</feature>
<comment type="similarity">
    <text evidence="8">Belongs to the COQ7 family.</text>
</comment>
<evidence type="ECO:0000256" key="7">
    <source>
        <dbReference type="ARBA" id="ARBA00023136"/>
    </source>
</evidence>
<dbReference type="PANTHER" id="PTHR11237:SF4">
    <property type="entry name" value="5-DEMETHOXYUBIQUINONE HYDROXYLASE, MITOCHONDRIAL"/>
    <property type="match status" value="1"/>
</dbReference>
<feature type="binding site" evidence="8">
    <location>
        <position position="147"/>
    </location>
    <ligand>
        <name>Fe cation</name>
        <dbReference type="ChEBI" id="CHEBI:24875"/>
        <label>1</label>
    </ligand>
</feature>
<feature type="binding site" evidence="8">
    <location>
        <position position="66"/>
    </location>
    <ligand>
        <name>Fe cation</name>
        <dbReference type="ChEBI" id="CHEBI:24875"/>
        <label>1</label>
    </ligand>
</feature>
<reference evidence="9" key="1">
    <citation type="journal article" date="2014" name="Int. J. Syst. Evol. Microbiol.">
        <title>Complete genome of a new Firmicutes species belonging to the dominant human colonic microbiota ('Ruminococcus bicirculans') reveals two chromosomes and a selective capacity to utilize plant glucans.</title>
        <authorList>
            <consortium name="NISC Comparative Sequencing Program"/>
            <person name="Wegmann U."/>
            <person name="Louis P."/>
            <person name="Goesmann A."/>
            <person name="Henrissat B."/>
            <person name="Duncan S.H."/>
            <person name="Flint H.J."/>
        </authorList>
    </citation>
    <scope>NUCLEOTIDE SEQUENCE</scope>
    <source>
        <strain evidence="9">NBRC 108216</strain>
    </source>
</reference>
<keyword evidence="4 8" id="KW-0560">Oxidoreductase</keyword>
<dbReference type="HAMAP" id="MF_01658">
    <property type="entry name" value="COQ7"/>
    <property type="match status" value="1"/>
</dbReference>
<evidence type="ECO:0000256" key="4">
    <source>
        <dbReference type="ARBA" id="ARBA00023002"/>
    </source>
</evidence>
<keyword evidence="2 8" id="KW-0831">Ubiquinone biosynthesis</keyword>
<keyword evidence="5 8" id="KW-0408">Iron</keyword>
<accession>A0ABQ5V0J7</accession>
<feature type="binding site" evidence="8">
    <location>
        <position position="63"/>
    </location>
    <ligand>
        <name>Fe cation</name>
        <dbReference type="ChEBI" id="CHEBI:24875"/>
        <label>1</label>
    </ligand>
</feature>
<dbReference type="Proteomes" id="UP001161390">
    <property type="component" value="Unassembled WGS sequence"/>
</dbReference>
<evidence type="ECO:0000313" key="9">
    <source>
        <dbReference type="EMBL" id="GLQ21075.1"/>
    </source>
</evidence>
<evidence type="ECO:0000256" key="2">
    <source>
        <dbReference type="ARBA" id="ARBA00022688"/>
    </source>
</evidence>
<comment type="catalytic activity">
    <reaction evidence="8">
        <text>a 5-methoxy-2-methyl-3-(all-trans-polyprenyl)benzene-1,4-diol + AH2 + O2 = a 3-demethylubiquinol + A + H2O</text>
        <dbReference type="Rhea" id="RHEA:50908"/>
        <dbReference type="Rhea" id="RHEA-COMP:10859"/>
        <dbReference type="Rhea" id="RHEA-COMP:10914"/>
        <dbReference type="ChEBI" id="CHEBI:13193"/>
        <dbReference type="ChEBI" id="CHEBI:15377"/>
        <dbReference type="ChEBI" id="CHEBI:15379"/>
        <dbReference type="ChEBI" id="CHEBI:17499"/>
        <dbReference type="ChEBI" id="CHEBI:84167"/>
        <dbReference type="ChEBI" id="CHEBI:84422"/>
        <dbReference type="EC" id="1.14.99.60"/>
    </reaction>
</comment>
<keyword evidence="3 8" id="KW-0479">Metal-binding</keyword>
<evidence type="ECO:0000256" key="6">
    <source>
        <dbReference type="ARBA" id="ARBA00023033"/>
    </source>
</evidence>
<comment type="pathway">
    <text evidence="1 8">Cofactor biosynthesis; ubiquinone biosynthesis.</text>
</comment>